<dbReference type="RefSeq" id="XP_033576662.1">
    <property type="nucleotide sequence ID" value="XM_033728094.1"/>
</dbReference>
<keyword evidence="2" id="KW-1185">Reference proteome</keyword>
<proteinExistence type="predicted"/>
<evidence type="ECO:0000313" key="2">
    <source>
        <dbReference type="Proteomes" id="UP000504636"/>
    </source>
</evidence>
<evidence type="ECO:0000313" key="1">
    <source>
        <dbReference type="EMBL" id="KAF2809698.1"/>
    </source>
</evidence>
<dbReference type="InterPro" id="IPR032675">
    <property type="entry name" value="LRR_dom_sf"/>
</dbReference>
<dbReference type="Proteomes" id="UP000504636">
    <property type="component" value="Unplaced"/>
</dbReference>
<dbReference type="EMBL" id="MU003701">
    <property type="protein sequence ID" value="KAF2809698.1"/>
    <property type="molecule type" value="Genomic_DNA"/>
</dbReference>
<accession>A0A6A6YMC8</accession>
<gene>
    <name evidence="1 3" type="ORF">BDZ99DRAFT_571467</name>
</gene>
<dbReference type="GeneID" id="54468987"/>
<dbReference type="AlphaFoldDB" id="A0A6A6YMC8"/>
<evidence type="ECO:0008006" key="4">
    <source>
        <dbReference type="Google" id="ProtNLM"/>
    </source>
</evidence>
<dbReference type="OrthoDB" id="3800559at2759"/>
<name>A0A6A6YMC8_9PEZI</name>
<reference evidence="1 3" key="1">
    <citation type="journal article" date="2020" name="Stud. Mycol.">
        <title>101 Dothideomycetes genomes: a test case for predicting lifestyles and emergence of pathogens.</title>
        <authorList>
            <person name="Haridas S."/>
            <person name="Albert R."/>
            <person name="Binder M."/>
            <person name="Bloem J."/>
            <person name="Labutti K."/>
            <person name="Salamov A."/>
            <person name="Andreopoulos B."/>
            <person name="Baker S."/>
            <person name="Barry K."/>
            <person name="Bills G."/>
            <person name="Bluhm B."/>
            <person name="Cannon C."/>
            <person name="Castanera R."/>
            <person name="Culley D."/>
            <person name="Daum C."/>
            <person name="Ezra D."/>
            <person name="Gonzalez J."/>
            <person name="Henrissat B."/>
            <person name="Kuo A."/>
            <person name="Liang C."/>
            <person name="Lipzen A."/>
            <person name="Lutzoni F."/>
            <person name="Magnuson J."/>
            <person name="Mondo S."/>
            <person name="Nolan M."/>
            <person name="Ohm R."/>
            <person name="Pangilinan J."/>
            <person name="Park H.-J."/>
            <person name="Ramirez L."/>
            <person name="Alfaro M."/>
            <person name="Sun H."/>
            <person name="Tritt A."/>
            <person name="Yoshinaga Y."/>
            <person name="Zwiers L.-H."/>
            <person name="Turgeon B."/>
            <person name="Goodwin S."/>
            <person name="Spatafora J."/>
            <person name="Crous P."/>
            <person name="Grigoriev I."/>
        </authorList>
    </citation>
    <scope>NUCLEOTIDE SEQUENCE</scope>
    <source>
        <strain evidence="1 3">CBS 304.34</strain>
    </source>
</reference>
<protein>
    <recommendedName>
        <fullName evidence="4">RNI-like protein</fullName>
    </recommendedName>
</protein>
<reference evidence="3" key="3">
    <citation type="submission" date="2025-04" db="UniProtKB">
        <authorList>
            <consortium name="RefSeq"/>
        </authorList>
    </citation>
    <scope>IDENTIFICATION</scope>
    <source>
        <strain evidence="3">CBS 304.34</strain>
    </source>
</reference>
<organism evidence="1">
    <name type="scientific">Mytilinidion resinicola</name>
    <dbReference type="NCBI Taxonomy" id="574789"/>
    <lineage>
        <taxon>Eukaryota</taxon>
        <taxon>Fungi</taxon>
        <taxon>Dikarya</taxon>
        <taxon>Ascomycota</taxon>
        <taxon>Pezizomycotina</taxon>
        <taxon>Dothideomycetes</taxon>
        <taxon>Pleosporomycetidae</taxon>
        <taxon>Mytilinidiales</taxon>
        <taxon>Mytilinidiaceae</taxon>
        <taxon>Mytilinidion</taxon>
    </lineage>
</organism>
<reference evidence="3" key="2">
    <citation type="submission" date="2020-04" db="EMBL/GenBank/DDBJ databases">
        <authorList>
            <consortium name="NCBI Genome Project"/>
        </authorList>
    </citation>
    <scope>NUCLEOTIDE SEQUENCE</scope>
    <source>
        <strain evidence="3">CBS 304.34</strain>
    </source>
</reference>
<dbReference type="Gene3D" id="3.80.10.10">
    <property type="entry name" value="Ribonuclease Inhibitor"/>
    <property type="match status" value="1"/>
</dbReference>
<sequence length="425" mass="47676">MFSVFAYVGERPEKRHKGETIGSAPELPLFQFARTLILRPDLALKVKTLDTSTFYYDEIDYSDEVTDEDLDILTQAVVQLGMPDAETWQESPMNFERTAGIALLNCLLPNVQAFHFTITEESLSYLESWASFASNQRAPRPAPFSSLKSLHITGFFDVFDNLNGFHLNQIGPILSLPTLEIFAVENCFWDFDFDSGTVDTFQCPAGSLKISTIALTTGVVSTACMKTLVAGCRSLEKFEETRSMQDLEYFGYDVTSCGVNGICSALHSHAASLREVRLSICETGEYILDLESCQRLKTLGLWLWLRGNCRQVEVMIIKLDIRSQKRMTPSFASIVVDTAEFRSPISDYSSDSAPPTEEETLKLYYTWKEDWLNGTDIELVFLNNSLFPDFDNSYVPSPEGLKVLQKIQDEGVTVTPTPNEGMNAS</sequence>
<evidence type="ECO:0000313" key="3">
    <source>
        <dbReference type="RefSeq" id="XP_033576662.1"/>
    </source>
</evidence>